<feature type="compositionally biased region" description="Polar residues" evidence="1">
    <location>
        <begin position="13"/>
        <end position="26"/>
    </location>
</feature>
<dbReference type="PANTHER" id="PTHR33129">
    <property type="entry name" value="PROTEIN KINASE DOMAIN-CONTAINING PROTEIN-RELATED"/>
    <property type="match status" value="1"/>
</dbReference>
<dbReference type="InterPro" id="IPR052980">
    <property type="entry name" value="Crinkler_effector"/>
</dbReference>
<accession>A0A2H3JS30</accession>
<organism evidence="2 3">
    <name type="scientific">Wolfiporia cocos (strain MD-104)</name>
    <name type="common">Brown rot fungus</name>
    <dbReference type="NCBI Taxonomy" id="742152"/>
    <lineage>
        <taxon>Eukaryota</taxon>
        <taxon>Fungi</taxon>
        <taxon>Dikarya</taxon>
        <taxon>Basidiomycota</taxon>
        <taxon>Agaricomycotina</taxon>
        <taxon>Agaricomycetes</taxon>
        <taxon>Polyporales</taxon>
        <taxon>Phaeolaceae</taxon>
        <taxon>Wolfiporia</taxon>
    </lineage>
</organism>
<evidence type="ECO:0000313" key="3">
    <source>
        <dbReference type="Proteomes" id="UP000218811"/>
    </source>
</evidence>
<feature type="compositionally biased region" description="Basic residues" evidence="1">
    <location>
        <begin position="1"/>
        <end position="10"/>
    </location>
</feature>
<proteinExistence type="predicted"/>
<dbReference type="EMBL" id="KB468124">
    <property type="protein sequence ID" value="PCH42713.1"/>
    <property type="molecule type" value="Genomic_DNA"/>
</dbReference>
<evidence type="ECO:0000313" key="2">
    <source>
        <dbReference type="EMBL" id="PCH42713.1"/>
    </source>
</evidence>
<feature type="region of interest" description="Disordered" evidence="1">
    <location>
        <begin position="1"/>
        <end position="48"/>
    </location>
</feature>
<dbReference type="PANTHER" id="PTHR33129:SF1">
    <property type="entry name" value="ATP-BINDING PROTEIN"/>
    <property type="match status" value="1"/>
</dbReference>
<name>A0A2H3JS30_WOLCO</name>
<sequence length="643" mass="72605">MNPKKQKAKAKTQGVQKQPIQEGQKSTEVEGGVNERQGRRTMSKSTNAPEEWDWQNQFRQKWDIAPPHWQAFLQHWRSKPDGDTQNAPYPLSLKIQELRKMAREILVLESYQKLFDRAWNLYLRSPDTGIVLTGQPGTGKSTWLWYALTRLLRKKQTVLFSFDGDIRLFHIDTVYKSKTGTVTEGDYPQPPGRTFIWALIDSEDRSEAPPPMGLTTGHIFPVFATSPNEKRYKHFRKRVGAYTWGMSLWKPEELRKGLPLQSGYEVLLDAVVNALINPSPTPSSDPAVANVMKAFDDDNSRHDGFTRARANRHARTRILNALDNAIALYGYSARDVYMGIFQPNVIEPLLSQAIEDASWDELQRGIPSDKKGPGEFSHRLVAVHVKTDGNIATVDDFYLDFTSGHIRDRVRDRLGDLQVEQALSMLRSCLYIPDAASLGGVIFENLAHRYLSGSTATPLELPRLLPMRRLSTGRTFRTDDASSTPASTATPSLPIRKRTIVALEWDEFKDLELKREHFYVPKAKNNPLFDSFMIEYDGNAATLWIFQMTVGKKHGGSERGYALIARIEESVRRQLRERANAASGETNSVAGQKRKKSAPEGPQKKLKGAQGSDISVETIYVLVSPDRTSEWTMPTGWTNSKGT</sequence>
<evidence type="ECO:0000256" key="1">
    <source>
        <dbReference type="SAM" id="MobiDB-lite"/>
    </source>
</evidence>
<dbReference type="OrthoDB" id="2752681at2759"/>
<keyword evidence="3" id="KW-1185">Reference proteome</keyword>
<dbReference type="STRING" id="742152.A0A2H3JS30"/>
<dbReference type="AlphaFoldDB" id="A0A2H3JS30"/>
<feature type="region of interest" description="Disordered" evidence="1">
    <location>
        <begin position="576"/>
        <end position="612"/>
    </location>
</feature>
<reference evidence="2 3" key="1">
    <citation type="journal article" date="2012" name="Science">
        <title>The Paleozoic origin of enzymatic lignin decomposition reconstructed from 31 fungal genomes.</title>
        <authorList>
            <person name="Floudas D."/>
            <person name="Binder M."/>
            <person name="Riley R."/>
            <person name="Barry K."/>
            <person name="Blanchette R.A."/>
            <person name="Henrissat B."/>
            <person name="Martinez A.T."/>
            <person name="Otillar R."/>
            <person name="Spatafora J.W."/>
            <person name="Yadav J.S."/>
            <person name="Aerts A."/>
            <person name="Benoit I."/>
            <person name="Boyd A."/>
            <person name="Carlson A."/>
            <person name="Copeland A."/>
            <person name="Coutinho P.M."/>
            <person name="de Vries R.P."/>
            <person name="Ferreira P."/>
            <person name="Findley K."/>
            <person name="Foster B."/>
            <person name="Gaskell J."/>
            <person name="Glotzer D."/>
            <person name="Gorecki P."/>
            <person name="Heitman J."/>
            <person name="Hesse C."/>
            <person name="Hori C."/>
            <person name="Igarashi K."/>
            <person name="Jurgens J.A."/>
            <person name="Kallen N."/>
            <person name="Kersten P."/>
            <person name="Kohler A."/>
            <person name="Kuees U."/>
            <person name="Kumar T.K.A."/>
            <person name="Kuo A."/>
            <person name="LaButti K."/>
            <person name="Larrondo L.F."/>
            <person name="Lindquist E."/>
            <person name="Ling A."/>
            <person name="Lombard V."/>
            <person name="Lucas S."/>
            <person name="Lundell T."/>
            <person name="Martin R."/>
            <person name="McLaughlin D.J."/>
            <person name="Morgenstern I."/>
            <person name="Morin E."/>
            <person name="Murat C."/>
            <person name="Nagy L.G."/>
            <person name="Nolan M."/>
            <person name="Ohm R.A."/>
            <person name="Patyshakuliyeva A."/>
            <person name="Rokas A."/>
            <person name="Ruiz-Duenas F.J."/>
            <person name="Sabat G."/>
            <person name="Salamov A."/>
            <person name="Samejima M."/>
            <person name="Schmutz J."/>
            <person name="Slot J.C."/>
            <person name="St John F."/>
            <person name="Stenlid J."/>
            <person name="Sun H."/>
            <person name="Sun S."/>
            <person name="Syed K."/>
            <person name="Tsang A."/>
            <person name="Wiebenga A."/>
            <person name="Young D."/>
            <person name="Pisabarro A."/>
            <person name="Eastwood D.C."/>
            <person name="Martin F."/>
            <person name="Cullen D."/>
            <person name="Grigoriev I.V."/>
            <person name="Hibbett D.S."/>
        </authorList>
    </citation>
    <scope>NUCLEOTIDE SEQUENCE [LARGE SCALE GENOMIC DNA]</scope>
    <source>
        <strain evidence="2 3">MD-104</strain>
    </source>
</reference>
<gene>
    <name evidence="2" type="ORF">WOLCODRAFT_138046</name>
</gene>
<dbReference type="Proteomes" id="UP000218811">
    <property type="component" value="Unassembled WGS sequence"/>
</dbReference>
<protein>
    <submittedName>
        <fullName evidence="2">Uncharacterized protein</fullName>
    </submittedName>
</protein>
<dbReference type="OMA" id="NNDLLCA"/>